<dbReference type="RefSeq" id="WP_305977396.1">
    <property type="nucleotide sequence ID" value="NZ_JAPJDZ010000118.1"/>
</dbReference>
<evidence type="ECO:0000259" key="1">
    <source>
        <dbReference type="Pfam" id="PF06889"/>
    </source>
</evidence>
<proteinExistence type="predicted"/>
<protein>
    <submittedName>
        <fullName evidence="2">DUF1266 domain-containing protein</fullName>
    </submittedName>
</protein>
<evidence type="ECO:0000313" key="3">
    <source>
        <dbReference type="Proteomes" id="UP001231109"/>
    </source>
</evidence>
<comment type="caution">
    <text evidence="2">The sequence shown here is derived from an EMBL/GenBank/DDBJ whole genome shotgun (WGS) entry which is preliminary data.</text>
</comment>
<dbReference type="Pfam" id="PF06889">
    <property type="entry name" value="DUF1266"/>
    <property type="match status" value="1"/>
</dbReference>
<gene>
    <name evidence="2" type="ORF">ORJ04_20060</name>
</gene>
<dbReference type="EMBL" id="JAPJDZ010000118">
    <property type="protein sequence ID" value="MDP5138247.1"/>
    <property type="molecule type" value="Genomic_DNA"/>
</dbReference>
<keyword evidence="3" id="KW-1185">Reference proteome</keyword>
<sequence>MTQLYNPEGYQPHQLWSLGLSAILTQVNSQRHDVLLHNDAETFSRVLSGWWDIVDRITYFENVQWLVEQGHRQVFNSLFQAQILVPEHEWRLTAEALKQKNPKQYQREMLVRHYRSVIGTGGIAAWDLGRVTSLARMAATCGYISTKEAWNEIYKQAEVAKNFFNNWFEYGHSYLIGRQFAMGNLDDEKGKNTIAITQLLLTSDDSPWCRHPQFSQSDRPAVHGETLQ</sequence>
<dbReference type="Proteomes" id="UP001231109">
    <property type="component" value="Unassembled WGS sequence"/>
</dbReference>
<dbReference type="InterPro" id="IPR009677">
    <property type="entry name" value="DUF1266"/>
</dbReference>
<name>A0ABT9I4E0_9GAMM</name>
<feature type="domain" description="DUF1266" evidence="1">
    <location>
        <begin position="47"/>
        <end position="212"/>
    </location>
</feature>
<accession>A0ABT9I4E0</accession>
<organism evidence="2 3">
    <name type="scientific">Rheinheimera baltica</name>
    <dbReference type="NCBI Taxonomy" id="67576"/>
    <lineage>
        <taxon>Bacteria</taxon>
        <taxon>Pseudomonadati</taxon>
        <taxon>Pseudomonadota</taxon>
        <taxon>Gammaproteobacteria</taxon>
        <taxon>Chromatiales</taxon>
        <taxon>Chromatiaceae</taxon>
        <taxon>Rheinheimera</taxon>
    </lineage>
</organism>
<reference evidence="2 3" key="1">
    <citation type="submission" date="2022-11" db="EMBL/GenBank/DDBJ databases">
        <title>Viruses from the air-sea interface of a natural surface slick.</title>
        <authorList>
            <person name="Rahlff J."/>
            <person name="Holmfeldt K."/>
        </authorList>
    </citation>
    <scope>NUCLEOTIDE SEQUENCE [LARGE SCALE GENOMIC DNA]</scope>
    <source>
        <strain evidence="2 3">SMS4</strain>
    </source>
</reference>
<evidence type="ECO:0000313" key="2">
    <source>
        <dbReference type="EMBL" id="MDP5138247.1"/>
    </source>
</evidence>